<feature type="domain" description="GFO/IDH/MocA-like oxidoreductase" evidence="5">
    <location>
        <begin position="150"/>
        <end position="283"/>
    </location>
</feature>
<gene>
    <name evidence="6" type="ORF">GCM10010529_00500</name>
</gene>
<dbReference type="Pfam" id="PF22725">
    <property type="entry name" value="GFO_IDH_MocA_C3"/>
    <property type="match status" value="1"/>
</dbReference>
<protein>
    <submittedName>
        <fullName evidence="6">Gfo/Idh/MocA family oxidoreductase</fullName>
    </submittedName>
</protein>
<feature type="domain" description="Gfo/Idh/MocA-like oxidoreductase N-terminal" evidence="4">
    <location>
        <begin position="24"/>
        <end position="139"/>
    </location>
</feature>
<evidence type="ECO:0000259" key="5">
    <source>
        <dbReference type="Pfam" id="PF22725"/>
    </source>
</evidence>
<organism evidence="6 7">
    <name type="scientific">Nesterenkonia aethiopica</name>
    <dbReference type="NCBI Taxonomy" id="269144"/>
    <lineage>
        <taxon>Bacteria</taxon>
        <taxon>Bacillati</taxon>
        <taxon>Actinomycetota</taxon>
        <taxon>Actinomycetes</taxon>
        <taxon>Micrococcales</taxon>
        <taxon>Micrococcaceae</taxon>
        <taxon>Nesterenkonia</taxon>
    </lineage>
</organism>
<feature type="compositionally biased region" description="Low complexity" evidence="3">
    <location>
        <begin position="1"/>
        <end position="17"/>
    </location>
</feature>
<dbReference type="InterPro" id="IPR000683">
    <property type="entry name" value="Gfo/Idh/MocA-like_OxRdtase_N"/>
</dbReference>
<evidence type="ECO:0000256" key="3">
    <source>
        <dbReference type="SAM" id="MobiDB-lite"/>
    </source>
</evidence>
<evidence type="ECO:0000313" key="6">
    <source>
        <dbReference type="EMBL" id="GAA3050293.1"/>
    </source>
</evidence>
<dbReference type="Gene3D" id="3.30.360.10">
    <property type="entry name" value="Dihydrodipicolinate Reductase, domain 2"/>
    <property type="match status" value="1"/>
</dbReference>
<dbReference type="EMBL" id="BAAAVT010000001">
    <property type="protein sequence ID" value="GAA3050293.1"/>
    <property type="molecule type" value="Genomic_DNA"/>
</dbReference>
<dbReference type="RefSeq" id="WP_344682220.1">
    <property type="nucleotide sequence ID" value="NZ_BAAAVT010000001.1"/>
</dbReference>
<evidence type="ECO:0000256" key="2">
    <source>
        <dbReference type="ARBA" id="ARBA00023027"/>
    </source>
</evidence>
<dbReference type="Proteomes" id="UP001500236">
    <property type="component" value="Unassembled WGS sequence"/>
</dbReference>
<dbReference type="SUPFAM" id="SSF51735">
    <property type="entry name" value="NAD(P)-binding Rossmann-fold domains"/>
    <property type="match status" value="1"/>
</dbReference>
<name>A0ABP6LLB4_9MICC</name>
<dbReference type="Pfam" id="PF01408">
    <property type="entry name" value="GFO_IDH_MocA"/>
    <property type="match status" value="1"/>
</dbReference>
<proteinExistence type="predicted"/>
<dbReference type="InterPro" id="IPR036291">
    <property type="entry name" value="NAD(P)-bd_dom_sf"/>
</dbReference>
<reference evidence="7" key="1">
    <citation type="journal article" date="2019" name="Int. J. Syst. Evol. Microbiol.">
        <title>The Global Catalogue of Microorganisms (GCM) 10K type strain sequencing project: providing services to taxonomists for standard genome sequencing and annotation.</title>
        <authorList>
            <consortium name="The Broad Institute Genomics Platform"/>
            <consortium name="The Broad Institute Genome Sequencing Center for Infectious Disease"/>
            <person name="Wu L."/>
            <person name="Ma J."/>
        </authorList>
    </citation>
    <scope>NUCLEOTIDE SEQUENCE [LARGE SCALE GENOMIC DNA]</scope>
    <source>
        <strain evidence="7">JCM 14309</strain>
    </source>
</reference>
<accession>A0ABP6LLB4</accession>
<keyword evidence="1" id="KW-0560">Oxidoreductase</keyword>
<keyword evidence="2" id="KW-0520">NAD</keyword>
<keyword evidence="7" id="KW-1185">Reference proteome</keyword>
<dbReference type="Gene3D" id="3.40.50.720">
    <property type="entry name" value="NAD(P)-binding Rossmann-like Domain"/>
    <property type="match status" value="1"/>
</dbReference>
<dbReference type="InterPro" id="IPR055170">
    <property type="entry name" value="GFO_IDH_MocA-like_dom"/>
</dbReference>
<evidence type="ECO:0000313" key="7">
    <source>
        <dbReference type="Proteomes" id="UP001500236"/>
    </source>
</evidence>
<dbReference type="InterPro" id="IPR050463">
    <property type="entry name" value="Gfo/Idh/MocA_oxidrdct_glycsds"/>
</dbReference>
<comment type="caution">
    <text evidence="6">The sequence shown here is derived from an EMBL/GenBank/DDBJ whole genome shotgun (WGS) entry which is preliminary data.</text>
</comment>
<dbReference type="SUPFAM" id="SSF55347">
    <property type="entry name" value="Glyceraldehyde-3-phosphate dehydrogenase-like, C-terminal domain"/>
    <property type="match status" value="1"/>
</dbReference>
<dbReference type="PANTHER" id="PTHR43818">
    <property type="entry name" value="BCDNA.GH03377"/>
    <property type="match status" value="1"/>
</dbReference>
<evidence type="ECO:0000256" key="1">
    <source>
        <dbReference type="ARBA" id="ARBA00023002"/>
    </source>
</evidence>
<dbReference type="PANTHER" id="PTHR43818:SF11">
    <property type="entry name" value="BCDNA.GH03377"/>
    <property type="match status" value="1"/>
</dbReference>
<evidence type="ECO:0000259" key="4">
    <source>
        <dbReference type="Pfam" id="PF01408"/>
    </source>
</evidence>
<sequence>MAFSTTTAASPAAEQSSPGGGRVGVGVVGAGVISNEYLKNLTAFADLEVRFIADIDTQRAAEQAEAWGVPHSGSYEELLARDDIEIVVNLTIPAVHVEVALQAVAAGKHVWGEKPYALDRESGRRLKEAAEQAGVRVAVAPDTFLGAGLQTALRSVRDGSIGTPLTALTLFQVPGPESWHPSPEFLFARGAGPLFDIGPYYLTTLVQVFGPIRRVAATGSQARATRVIGSGPKAGTEFPVEVPTHVSALIEFESGASAQSVFSFDSKLPRAGFVEIAGSEGTAVFPDPNMFDGETTLHTGGEEPQVIPAEGSFHTRGTGVVELAQSIRAGRRERVPGDLAFHVLDAMVSIAESVESGQFVEVTSTVESSAPLDADWDPTQPSL</sequence>
<feature type="region of interest" description="Disordered" evidence="3">
    <location>
        <begin position="1"/>
        <end position="20"/>
    </location>
</feature>